<dbReference type="CDD" id="cd08995">
    <property type="entry name" value="GH32_EcAec43-like"/>
    <property type="match status" value="1"/>
</dbReference>
<dbReference type="Gene3D" id="2.60.120.560">
    <property type="entry name" value="Exo-inulinase, domain 1"/>
    <property type="match status" value="1"/>
</dbReference>
<evidence type="ECO:0000256" key="1">
    <source>
        <dbReference type="ARBA" id="ARBA00009902"/>
    </source>
</evidence>
<protein>
    <recommendedName>
        <fullName evidence="2">beta-fructofuranosidase</fullName>
        <ecNumber evidence="2">3.2.1.26</ecNumber>
    </recommendedName>
</protein>
<dbReference type="Pfam" id="PF08244">
    <property type="entry name" value="Glyco_hydro_32C"/>
    <property type="match status" value="1"/>
</dbReference>
<dbReference type="AlphaFoldDB" id="A0A174AS32"/>
<dbReference type="InterPro" id="IPR013148">
    <property type="entry name" value="Glyco_hydro_32_N"/>
</dbReference>
<dbReference type="Pfam" id="PF00251">
    <property type="entry name" value="Glyco_hydro_32N"/>
    <property type="match status" value="1"/>
</dbReference>
<gene>
    <name evidence="8" type="primary">bfrA</name>
    <name evidence="8" type="ORF">ERS852476_01385</name>
</gene>
<dbReference type="Gene3D" id="2.115.10.20">
    <property type="entry name" value="Glycosyl hydrolase domain, family 43"/>
    <property type="match status" value="1"/>
</dbReference>
<organism evidence="8 9">
    <name type="scientific">Blautia obeum</name>
    <dbReference type="NCBI Taxonomy" id="40520"/>
    <lineage>
        <taxon>Bacteria</taxon>
        <taxon>Bacillati</taxon>
        <taxon>Bacillota</taxon>
        <taxon>Clostridia</taxon>
        <taxon>Lachnospirales</taxon>
        <taxon>Lachnospiraceae</taxon>
        <taxon>Blautia</taxon>
    </lineage>
</organism>
<dbReference type="PANTHER" id="PTHR43101:SF1">
    <property type="entry name" value="BETA-FRUCTOSIDASE"/>
    <property type="match status" value="1"/>
</dbReference>
<dbReference type="InterPro" id="IPR013189">
    <property type="entry name" value="Glyco_hydro_32_C"/>
</dbReference>
<dbReference type="InterPro" id="IPR051214">
    <property type="entry name" value="GH32_Enzymes"/>
</dbReference>
<name>A0A174AS32_9FIRM</name>
<evidence type="ECO:0000256" key="4">
    <source>
        <dbReference type="ARBA" id="ARBA00023295"/>
    </source>
</evidence>
<proteinExistence type="inferred from homology"/>
<dbReference type="EMBL" id="CYZP01000009">
    <property type="protein sequence ID" value="CUN90288.1"/>
    <property type="molecule type" value="Genomic_DNA"/>
</dbReference>
<evidence type="ECO:0000256" key="5">
    <source>
        <dbReference type="RuleBase" id="RU362110"/>
    </source>
</evidence>
<dbReference type="PANTHER" id="PTHR43101">
    <property type="entry name" value="BETA-FRUCTOSIDASE"/>
    <property type="match status" value="1"/>
</dbReference>
<dbReference type="SUPFAM" id="SSF49899">
    <property type="entry name" value="Concanavalin A-like lectins/glucanases"/>
    <property type="match status" value="1"/>
</dbReference>
<evidence type="ECO:0000259" key="7">
    <source>
        <dbReference type="Pfam" id="PF08244"/>
    </source>
</evidence>
<evidence type="ECO:0000256" key="2">
    <source>
        <dbReference type="ARBA" id="ARBA00012758"/>
    </source>
</evidence>
<keyword evidence="3 5" id="KW-0378">Hydrolase</keyword>
<dbReference type="EC" id="3.2.1.26" evidence="2"/>
<dbReference type="SMART" id="SM00640">
    <property type="entry name" value="Glyco_32"/>
    <property type="match status" value="1"/>
</dbReference>
<dbReference type="InterPro" id="IPR023296">
    <property type="entry name" value="Glyco_hydro_beta-prop_sf"/>
</dbReference>
<evidence type="ECO:0000313" key="9">
    <source>
        <dbReference type="Proteomes" id="UP000095645"/>
    </source>
</evidence>
<evidence type="ECO:0000256" key="3">
    <source>
        <dbReference type="ARBA" id="ARBA00022801"/>
    </source>
</evidence>
<sequence length="463" mass="53829">MQKLYYQFPGTWFGDCMPFGHGDKFYLYHQRDTRKPGPFGEPFGWDLATTSDFVHYEDKGVAIPRGTDEEQDQFIFAGSVFEAEGQYHIFYTGYNRDYPALGKPSQVLMHAYSDDLVTWNKTQDALTFTPQEGYDPDDWRDPWVIRDEENDQYLLILGARLQGPKTRQTGRTVKFTSKDLKNWKFEGDFWAPDLYTMHEMPDLFKIGDWWYHIVTEYSDRSKMVYRMSKSLEGPWIAPKDDAFDGRSYYAGRTFELNGQRILFGWVATKDQDDDDNNFIWAGTFMAHEVYQREDGTLGVRIPETVWNAFDKEEKTEDFVIDTPTKSTEKVVAKDTGDIFKFEADVEFTEGTRTFGVRFYEDEDKAESYQFVFNVTEDRYVFEKKPNWPWPANQNIGLERPLELVPGKKYNIKMIVDDTIATIYVDGVALNARAYKRPGESLSLFASEGSLKVTNCKVTTGLKK</sequence>
<reference evidence="8 9" key="1">
    <citation type="submission" date="2015-09" db="EMBL/GenBank/DDBJ databases">
        <authorList>
            <consortium name="Pathogen Informatics"/>
        </authorList>
    </citation>
    <scope>NUCLEOTIDE SEQUENCE [LARGE SCALE GENOMIC DNA]</scope>
    <source>
        <strain evidence="8 9">2789STDY5834861</strain>
    </source>
</reference>
<evidence type="ECO:0000259" key="6">
    <source>
        <dbReference type="Pfam" id="PF00251"/>
    </source>
</evidence>
<dbReference type="GO" id="GO:0005975">
    <property type="term" value="P:carbohydrate metabolic process"/>
    <property type="evidence" value="ECO:0007669"/>
    <property type="project" value="InterPro"/>
</dbReference>
<dbReference type="InterPro" id="IPR001362">
    <property type="entry name" value="Glyco_hydro_32"/>
</dbReference>
<dbReference type="RefSeq" id="WP_055057833.1">
    <property type="nucleotide sequence ID" value="NZ_CYZP01000009.1"/>
</dbReference>
<comment type="similarity">
    <text evidence="1 5">Belongs to the glycosyl hydrolase 32 family.</text>
</comment>
<dbReference type="Proteomes" id="UP000095645">
    <property type="component" value="Unassembled WGS sequence"/>
</dbReference>
<accession>A0A174AS32</accession>
<dbReference type="InterPro" id="IPR013320">
    <property type="entry name" value="ConA-like_dom_sf"/>
</dbReference>
<dbReference type="GO" id="GO:0004564">
    <property type="term" value="F:beta-fructofuranosidase activity"/>
    <property type="evidence" value="ECO:0007669"/>
    <property type="project" value="UniProtKB-EC"/>
</dbReference>
<evidence type="ECO:0000313" key="8">
    <source>
        <dbReference type="EMBL" id="CUN90288.1"/>
    </source>
</evidence>
<keyword evidence="4 5" id="KW-0326">Glycosidase</keyword>
<dbReference type="SUPFAM" id="SSF75005">
    <property type="entry name" value="Arabinanase/levansucrase/invertase"/>
    <property type="match status" value="1"/>
</dbReference>
<feature type="domain" description="Glycosyl hydrolase family 32 C-terminal" evidence="7">
    <location>
        <begin position="321"/>
        <end position="458"/>
    </location>
</feature>
<feature type="domain" description="Glycosyl hydrolase family 32 N-terminal" evidence="6">
    <location>
        <begin position="21"/>
        <end position="283"/>
    </location>
</feature>